<dbReference type="PANTHER" id="PTHR11431">
    <property type="entry name" value="FERRITIN"/>
    <property type="match status" value="1"/>
</dbReference>
<feature type="domain" description="Ferritin-like diiron" evidence="7">
    <location>
        <begin position="1"/>
        <end position="139"/>
    </location>
</feature>
<evidence type="ECO:0000259" key="7">
    <source>
        <dbReference type="PROSITE" id="PS50905"/>
    </source>
</evidence>
<evidence type="ECO:0000256" key="5">
    <source>
        <dbReference type="PIRSR" id="PIRSR601519-1"/>
    </source>
</evidence>
<comment type="similarity">
    <text evidence="1 6">Belongs to the ferritin family.</text>
</comment>
<evidence type="ECO:0000256" key="3">
    <source>
        <dbReference type="ARBA" id="ARBA00022723"/>
    </source>
</evidence>
<feature type="non-terminal residue" evidence="8">
    <location>
        <position position="1"/>
    </location>
</feature>
<dbReference type="EMBL" id="EU930282">
    <property type="protein sequence ID" value="ACH56910.1"/>
    <property type="molecule type" value="mRNA"/>
</dbReference>
<dbReference type="PANTHER" id="PTHR11431:SF51">
    <property type="entry name" value="FERRITIN"/>
    <property type="match status" value="1"/>
</dbReference>
<dbReference type="GO" id="GO:0005737">
    <property type="term" value="C:cytoplasm"/>
    <property type="evidence" value="ECO:0007669"/>
    <property type="project" value="TreeGrafter"/>
</dbReference>
<keyword evidence="2 6" id="KW-0409">Iron storage</keyword>
<feature type="binding site" evidence="5">
    <location>
        <position position="121"/>
    </location>
    <ligand>
        <name>Fe cation</name>
        <dbReference type="ChEBI" id="CHEBI:24875"/>
        <label>1</label>
    </ligand>
</feature>
<evidence type="ECO:0000256" key="2">
    <source>
        <dbReference type="ARBA" id="ARBA00022434"/>
    </source>
</evidence>
<dbReference type="GO" id="GO:0006879">
    <property type="term" value="P:intracellular iron ion homeostasis"/>
    <property type="evidence" value="ECO:0007669"/>
    <property type="project" value="UniProtKB-KW"/>
</dbReference>
<dbReference type="InterPro" id="IPR009078">
    <property type="entry name" value="Ferritin-like_SF"/>
</dbReference>
<dbReference type="InterPro" id="IPR008331">
    <property type="entry name" value="Ferritin_DPS_dom"/>
</dbReference>
<organism evidence="8">
    <name type="scientific">Simulium vittatum</name>
    <name type="common">Striped black fly</name>
    <dbReference type="NCBI Taxonomy" id="7192"/>
    <lineage>
        <taxon>Eukaryota</taxon>
        <taxon>Metazoa</taxon>
        <taxon>Ecdysozoa</taxon>
        <taxon>Arthropoda</taxon>
        <taxon>Hexapoda</taxon>
        <taxon>Insecta</taxon>
        <taxon>Pterygota</taxon>
        <taxon>Neoptera</taxon>
        <taxon>Endopterygota</taxon>
        <taxon>Diptera</taxon>
        <taxon>Nematocera</taxon>
        <taxon>Chironomoidea</taxon>
        <taxon>Simuliidae</taxon>
        <taxon>Simulium</taxon>
    </lineage>
</organism>
<feature type="binding site" evidence="5">
    <location>
        <position position="82"/>
    </location>
    <ligand>
        <name>Fe cation</name>
        <dbReference type="ChEBI" id="CHEBI:24875"/>
        <label>1</label>
    </ligand>
</feature>
<dbReference type="CDD" id="cd01056">
    <property type="entry name" value="Euk_Ferritin"/>
    <property type="match status" value="1"/>
</dbReference>
<dbReference type="SUPFAM" id="SSF47240">
    <property type="entry name" value="Ferritin-like"/>
    <property type="match status" value="1"/>
</dbReference>
<dbReference type="InterPro" id="IPR009040">
    <property type="entry name" value="Ferritin-like_diiron"/>
</dbReference>
<dbReference type="GO" id="GO:0008199">
    <property type="term" value="F:ferric iron binding"/>
    <property type="evidence" value="ECO:0007669"/>
    <property type="project" value="InterPro"/>
</dbReference>
<evidence type="ECO:0000256" key="4">
    <source>
        <dbReference type="ARBA" id="ARBA00023004"/>
    </source>
</evidence>
<reference evidence="8" key="1">
    <citation type="journal article" date="2009" name="J. Proteome Res.">
        <title>Insight into the sialome of the Black Fly, Simulium vittatum.</title>
        <authorList>
            <person name="Andersen J.F."/>
            <person name="Pham V.M."/>
            <person name="Meng Z."/>
            <person name="Champagne D.E."/>
            <person name="Ribeiro J.M."/>
        </authorList>
    </citation>
    <scope>NUCLEOTIDE SEQUENCE</scope>
    <source>
        <tissue evidence="8">Salivary glands</tissue>
    </source>
</reference>
<sequence>AEFARSYDYLLLASNFGTFKDNRPGFHKLYKDLSDKAWKNGTELIKYVTKRGGKVKLDNSHSKITTAELNEAKSLTYALDTEKRMAIETHRIHEHASHAKCPADYDPSLSHFVEEKYFEDQTETIRKLAGYGNDLKQMWKEAPTKQLATYLFDEYLQKQ</sequence>
<dbReference type="InterPro" id="IPR012347">
    <property type="entry name" value="Ferritin-like"/>
</dbReference>
<dbReference type="GO" id="GO:0008198">
    <property type="term" value="F:ferrous iron binding"/>
    <property type="evidence" value="ECO:0007669"/>
    <property type="project" value="TreeGrafter"/>
</dbReference>
<accession>B5M0U6</accession>
<proteinExistence type="evidence at transcript level"/>
<name>B5M0U6_SIMVI</name>
<dbReference type="Gene3D" id="1.20.1260.10">
    <property type="match status" value="1"/>
</dbReference>
<feature type="binding site" evidence="5">
    <location>
        <position position="2"/>
    </location>
    <ligand>
        <name>Fe cation</name>
        <dbReference type="ChEBI" id="CHEBI:24875"/>
        <label>1</label>
    </ligand>
</feature>
<dbReference type="InterPro" id="IPR001519">
    <property type="entry name" value="Ferritin"/>
</dbReference>
<dbReference type="Pfam" id="PF00210">
    <property type="entry name" value="Ferritin"/>
    <property type="match status" value="1"/>
</dbReference>
<keyword evidence="3 5" id="KW-0479">Metal-binding</keyword>
<comment type="function">
    <text evidence="6">Stores iron in a soluble, non-toxic, readily available form. Important for iron homeostasis. Iron is taken up in the ferrous form and deposited as ferric hydroxides after oxidation.</text>
</comment>
<keyword evidence="4 5" id="KW-0408">Iron</keyword>
<dbReference type="PROSITE" id="PS50905">
    <property type="entry name" value="FERRITIN_LIKE"/>
    <property type="match status" value="1"/>
</dbReference>
<dbReference type="AlphaFoldDB" id="B5M0U6"/>
<dbReference type="GO" id="GO:0006826">
    <property type="term" value="P:iron ion transport"/>
    <property type="evidence" value="ECO:0007669"/>
    <property type="project" value="InterPro"/>
</dbReference>
<evidence type="ECO:0000256" key="6">
    <source>
        <dbReference type="RuleBase" id="RU361145"/>
    </source>
</evidence>
<evidence type="ECO:0000256" key="1">
    <source>
        <dbReference type="ARBA" id="ARBA00007513"/>
    </source>
</evidence>
<evidence type="ECO:0000313" key="8">
    <source>
        <dbReference type="EMBL" id="ACH56910.1"/>
    </source>
</evidence>
<protein>
    <recommendedName>
        <fullName evidence="6">Ferritin</fullName>
    </recommendedName>
</protein>